<dbReference type="Proteomes" id="UP001371218">
    <property type="component" value="Unassembled WGS sequence"/>
</dbReference>
<evidence type="ECO:0000313" key="3">
    <source>
        <dbReference type="EMBL" id="MEK8030666.1"/>
    </source>
</evidence>
<protein>
    <submittedName>
        <fullName evidence="3">Exosortase-associated protein EpsI, B-type</fullName>
    </submittedName>
</protein>
<gene>
    <name evidence="3" type="primary">epsI</name>
    <name evidence="3" type="ORF">AACH06_07485</name>
</gene>
<dbReference type="NCBIfam" id="NF045609">
    <property type="entry name" value="EpsI_type_B"/>
    <property type="match status" value="1"/>
</dbReference>
<keyword evidence="1" id="KW-0812">Transmembrane</keyword>
<dbReference type="Pfam" id="PF11984">
    <property type="entry name" value="DUF3485"/>
    <property type="match status" value="1"/>
</dbReference>
<keyword evidence="4" id="KW-1185">Reference proteome</keyword>
<proteinExistence type="predicted"/>
<name>A0ABU9BLF3_9BURK</name>
<keyword evidence="1" id="KW-1133">Transmembrane helix</keyword>
<organism evidence="3 4">
    <name type="scientific">Ideonella lacteola</name>
    <dbReference type="NCBI Taxonomy" id="2984193"/>
    <lineage>
        <taxon>Bacteria</taxon>
        <taxon>Pseudomonadati</taxon>
        <taxon>Pseudomonadota</taxon>
        <taxon>Betaproteobacteria</taxon>
        <taxon>Burkholderiales</taxon>
        <taxon>Sphaerotilaceae</taxon>
        <taxon>Ideonella</taxon>
    </lineage>
</organism>
<dbReference type="InterPro" id="IPR006311">
    <property type="entry name" value="TAT_signal"/>
</dbReference>
<evidence type="ECO:0000313" key="4">
    <source>
        <dbReference type="Proteomes" id="UP001371218"/>
    </source>
</evidence>
<dbReference type="NCBIfam" id="TIGR02914">
    <property type="entry name" value="EpsI_fam"/>
    <property type="match status" value="1"/>
</dbReference>
<dbReference type="PROSITE" id="PS51318">
    <property type="entry name" value="TAT"/>
    <property type="match status" value="1"/>
</dbReference>
<dbReference type="InterPro" id="IPR014263">
    <property type="entry name" value="Methanolan_biosynth_EpsI"/>
</dbReference>
<dbReference type="InterPro" id="IPR054653">
    <property type="entry name" value="EpsI_type_B_pred"/>
</dbReference>
<evidence type="ECO:0000259" key="2">
    <source>
        <dbReference type="Pfam" id="PF11984"/>
    </source>
</evidence>
<keyword evidence="1" id="KW-0472">Membrane</keyword>
<feature type="domain" description="Methanolan biosynthesis EpsI" evidence="2">
    <location>
        <begin position="18"/>
        <end position="225"/>
    </location>
</feature>
<accession>A0ABU9BLF3</accession>
<comment type="caution">
    <text evidence="3">The sequence shown here is derived from an EMBL/GenBank/DDBJ whole genome shotgun (WGS) entry which is preliminary data.</text>
</comment>
<reference evidence="3 4" key="1">
    <citation type="submission" date="2024-04" db="EMBL/GenBank/DDBJ databases">
        <title>Novel species of the genus Ideonella isolated from streams.</title>
        <authorList>
            <person name="Lu H."/>
        </authorList>
    </citation>
    <scope>NUCLEOTIDE SEQUENCE [LARGE SCALE GENOMIC DNA]</scope>
    <source>
        <strain evidence="3 4">DXS29W</strain>
    </source>
</reference>
<dbReference type="RefSeq" id="WP_341425026.1">
    <property type="nucleotide sequence ID" value="NZ_JBBUTG010000003.1"/>
</dbReference>
<feature type="transmembrane region" description="Helical" evidence="1">
    <location>
        <begin position="16"/>
        <end position="34"/>
    </location>
</feature>
<evidence type="ECO:0000256" key="1">
    <source>
        <dbReference type="SAM" id="Phobius"/>
    </source>
</evidence>
<dbReference type="EMBL" id="JBBUTG010000003">
    <property type="protein sequence ID" value="MEK8030666.1"/>
    <property type="molecule type" value="Genomic_DNA"/>
</dbReference>
<sequence>MTRLPDEPLPSVTRRAALAGLLMVGASALGTAMIPTRRMADRRGPFRLADAIPLRFRGWEVDARARGIVVNPQTEALLKRLYTETLERTYVRGPGERIMLSIAYGADQSDVSLQMHYPEVCYPAQGFQLNERREDVLDLPMGRLPVRRLETVFSTTRHEPVTYWTVIGDELTMSSMDKRLAEIRHGLRGEIVDGMLVRVSSISPRTEDAFALQDQFIRDMLLSLTTADRRRLAALP</sequence>